<keyword evidence="7 13" id="KW-0791">Threonine biosynthesis</keyword>
<reference evidence="16" key="1">
    <citation type="submission" date="2020-08" db="EMBL/GenBank/DDBJ databases">
        <title>Genome public.</title>
        <authorList>
            <person name="Liu C."/>
            <person name="Sun Q."/>
        </authorList>
    </citation>
    <scope>NUCLEOTIDE SEQUENCE</scope>
    <source>
        <strain evidence="16">NSJ-42</strain>
    </source>
</reference>
<evidence type="ECO:0000256" key="9">
    <source>
        <dbReference type="ARBA" id="ARBA00022777"/>
    </source>
</evidence>
<feature type="binding site" evidence="13">
    <location>
        <begin position="87"/>
        <end position="97"/>
    </location>
    <ligand>
        <name>ATP</name>
        <dbReference type="ChEBI" id="CHEBI:30616"/>
    </ligand>
</feature>
<dbReference type="InterPro" id="IPR000870">
    <property type="entry name" value="Homoserine_kinase"/>
</dbReference>
<dbReference type="InterPro" id="IPR014721">
    <property type="entry name" value="Ribsml_uS5_D2-typ_fold_subgr"/>
</dbReference>
<dbReference type="PANTHER" id="PTHR20861:SF1">
    <property type="entry name" value="HOMOSERINE KINASE"/>
    <property type="match status" value="1"/>
</dbReference>
<protein>
    <recommendedName>
        <fullName evidence="4 13">Homoserine kinase</fullName>
        <shortName evidence="13">HK</shortName>
        <shortName evidence="13">HSK</shortName>
        <ecNumber evidence="3 13">2.7.1.39</ecNumber>
    </recommendedName>
</protein>
<dbReference type="GO" id="GO:0005737">
    <property type="term" value="C:cytoplasm"/>
    <property type="evidence" value="ECO:0007669"/>
    <property type="project" value="UniProtKB-SubCell"/>
</dbReference>
<dbReference type="RefSeq" id="WP_186835469.1">
    <property type="nucleotide sequence ID" value="NZ_JACOOQ010000019.1"/>
</dbReference>
<dbReference type="Pfam" id="PF08544">
    <property type="entry name" value="GHMP_kinases_C"/>
    <property type="match status" value="1"/>
</dbReference>
<comment type="pathway">
    <text evidence="1 13">Amino-acid biosynthesis; L-threonine biosynthesis; L-threonine from L-aspartate: step 4/5.</text>
</comment>
<dbReference type="EMBL" id="JACOOQ010000019">
    <property type="protein sequence ID" value="MBC5640923.1"/>
    <property type="molecule type" value="Genomic_DNA"/>
</dbReference>
<dbReference type="PROSITE" id="PS00627">
    <property type="entry name" value="GHMP_KINASES_ATP"/>
    <property type="match status" value="1"/>
</dbReference>
<accession>A0A8I0AFA1</accession>
<keyword evidence="13" id="KW-0963">Cytoplasm</keyword>
<evidence type="ECO:0000256" key="13">
    <source>
        <dbReference type="HAMAP-Rule" id="MF_00384"/>
    </source>
</evidence>
<dbReference type="PRINTS" id="PR00958">
    <property type="entry name" value="HOMSERKINASE"/>
</dbReference>
<dbReference type="HAMAP" id="MF_00384">
    <property type="entry name" value="Homoser_kinase"/>
    <property type="match status" value="1"/>
</dbReference>
<dbReference type="Pfam" id="PF00288">
    <property type="entry name" value="GHMP_kinases_N"/>
    <property type="match status" value="1"/>
</dbReference>
<dbReference type="AlphaFoldDB" id="A0A8I0AFA1"/>
<proteinExistence type="inferred from homology"/>
<dbReference type="NCBIfam" id="NF002288">
    <property type="entry name" value="PRK01212.1-4"/>
    <property type="match status" value="1"/>
</dbReference>
<keyword evidence="8 13" id="KW-0547">Nucleotide-binding</keyword>
<dbReference type="InterPro" id="IPR036554">
    <property type="entry name" value="GHMP_kinase_C_sf"/>
</dbReference>
<evidence type="ECO:0000256" key="4">
    <source>
        <dbReference type="ARBA" id="ARBA00017858"/>
    </source>
</evidence>
<evidence type="ECO:0000256" key="2">
    <source>
        <dbReference type="ARBA" id="ARBA00007370"/>
    </source>
</evidence>
<dbReference type="NCBIfam" id="TIGR00191">
    <property type="entry name" value="thrB"/>
    <property type="match status" value="1"/>
</dbReference>
<keyword evidence="10 13" id="KW-0067">ATP-binding</keyword>
<evidence type="ECO:0000256" key="10">
    <source>
        <dbReference type="ARBA" id="ARBA00022840"/>
    </source>
</evidence>
<evidence type="ECO:0000313" key="17">
    <source>
        <dbReference type="Proteomes" id="UP000662088"/>
    </source>
</evidence>
<evidence type="ECO:0000256" key="12">
    <source>
        <dbReference type="ARBA" id="ARBA00049954"/>
    </source>
</evidence>
<dbReference type="Proteomes" id="UP000662088">
    <property type="component" value="Unassembled WGS sequence"/>
</dbReference>
<evidence type="ECO:0000313" key="16">
    <source>
        <dbReference type="EMBL" id="MBC5640923.1"/>
    </source>
</evidence>
<dbReference type="InterPro" id="IPR020568">
    <property type="entry name" value="Ribosomal_Su5_D2-typ_SF"/>
</dbReference>
<evidence type="ECO:0000256" key="5">
    <source>
        <dbReference type="ARBA" id="ARBA00022605"/>
    </source>
</evidence>
<feature type="domain" description="GHMP kinase N-terminal" evidence="14">
    <location>
        <begin position="57"/>
        <end position="140"/>
    </location>
</feature>
<name>A0A8I0AFA1_9CLOT</name>
<evidence type="ECO:0000256" key="8">
    <source>
        <dbReference type="ARBA" id="ARBA00022741"/>
    </source>
</evidence>
<keyword evidence="9 13" id="KW-0418">Kinase</keyword>
<dbReference type="GO" id="GO:0005524">
    <property type="term" value="F:ATP binding"/>
    <property type="evidence" value="ECO:0007669"/>
    <property type="project" value="UniProtKB-UniRule"/>
</dbReference>
<organism evidence="16 17">
    <name type="scientific">Clostridium lentum</name>
    <dbReference type="NCBI Taxonomy" id="2763037"/>
    <lineage>
        <taxon>Bacteria</taxon>
        <taxon>Bacillati</taxon>
        <taxon>Bacillota</taxon>
        <taxon>Clostridia</taxon>
        <taxon>Eubacteriales</taxon>
        <taxon>Clostridiaceae</taxon>
        <taxon>Clostridium</taxon>
    </lineage>
</organism>
<evidence type="ECO:0000256" key="1">
    <source>
        <dbReference type="ARBA" id="ARBA00005015"/>
    </source>
</evidence>
<comment type="subcellular location">
    <subcellularLocation>
        <location evidence="13">Cytoplasm</location>
    </subcellularLocation>
</comment>
<evidence type="ECO:0000259" key="14">
    <source>
        <dbReference type="Pfam" id="PF00288"/>
    </source>
</evidence>
<evidence type="ECO:0000256" key="3">
    <source>
        <dbReference type="ARBA" id="ARBA00012078"/>
    </source>
</evidence>
<evidence type="ECO:0000256" key="11">
    <source>
        <dbReference type="ARBA" id="ARBA00049375"/>
    </source>
</evidence>
<evidence type="ECO:0000256" key="6">
    <source>
        <dbReference type="ARBA" id="ARBA00022679"/>
    </source>
</evidence>
<dbReference type="Gene3D" id="3.30.230.10">
    <property type="match status" value="1"/>
</dbReference>
<keyword evidence="5 13" id="KW-0028">Amino-acid biosynthesis</keyword>
<dbReference type="GO" id="GO:0004413">
    <property type="term" value="F:homoserine kinase activity"/>
    <property type="evidence" value="ECO:0007669"/>
    <property type="project" value="UniProtKB-UniRule"/>
</dbReference>
<comment type="function">
    <text evidence="12 13">Catalyzes the ATP-dependent phosphorylation of L-homoserine to L-homoserine phosphate.</text>
</comment>
<dbReference type="GO" id="GO:0009088">
    <property type="term" value="P:threonine biosynthetic process"/>
    <property type="evidence" value="ECO:0007669"/>
    <property type="project" value="UniProtKB-UniRule"/>
</dbReference>
<dbReference type="UniPathway" id="UPA00050">
    <property type="reaction ID" value="UER00064"/>
</dbReference>
<dbReference type="PIRSF" id="PIRSF000676">
    <property type="entry name" value="Homoser_kin"/>
    <property type="match status" value="1"/>
</dbReference>
<comment type="similarity">
    <text evidence="2 13">Belongs to the GHMP kinase family. Homoserine kinase subfamily.</text>
</comment>
<dbReference type="InterPro" id="IPR006204">
    <property type="entry name" value="GHMP_kinase_N_dom"/>
</dbReference>
<gene>
    <name evidence="13" type="primary">thrB</name>
    <name evidence="16" type="ORF">H8R92_10905</name>
</gene>
<keyword evidence="17" id="KW-1185">Reference proteome</keyword>
<dbReference type="SUPFAM" id="SSF55060">
    <property type="entry name" value="GHMP Kinase, C-terminal domain"/>
    <property type="match status" value="1"/>
</dbReference>
<keyword evidence="6 13" id="KW-0808">Transferase</keyword>
<sequence length="310" mass="34583">MNDRYFKVRVPATSANMGPGFDSLGIAFKLFNEYIFAEIESGVKFIGFESEFANKNNIIFKAMEKVFKDYNYDYSGLRIEIINCNIPVSRGLGSSSSCIIAGIIGAFSIIGKDINKSEVLKYAVEIEGHPDNVCPAIYGGMVTVVMEDNAPIFNKIDIKEEVRFVALIPEFKFYTEKARSILPKEISLKDGVYNVGRTALLVSAFANGNYNLLKYAMKDKFHQAYRSRLIEGYDMLIKECMKLGALGCFLSGAGPTIMTVVGSEDKAFKSNIKKFIEENNLKYTVVELKIDKIGATVLEVNKNEGRLFSN</sequence>
<dbReference type="PANTHER" id="PTHR20861">
    <property type="entry name" value="HOMOSERINE/4-DIPHOSPHOCYTIDYL-2-C-METHYL-D-ERYTHRITOL KINASE"/>
    <property type="match status" value="1"/>
</dbReference>
<evidence type="ECO:0000256" key="7">
    <source>
        <dbReference type="ARBA" id="ARBA00022697"/>
    </source>
</evidence>
<comment type="catalytic activity">
    <reaction evidence="11 13">
        <text>L-homoserine + ATP = O-phospho-L-homoserine + ADP + H(+)</text>
        <dbReference type="Rhea" id="RHEA:13985"/>
        <dbReference type="ChEBI" id="CHEBI:15378"/>
        <dbReference type="ChEBI" id="CHEBI:30616"/>
        <dbReference type="ChEBI" id="CHEBI:57476"/>
        <dbReference type="ChEBI" id="CHEBI:57590"/>
        <dbReference type="ChEBI" id="CHEBI:456216"/>
        <dbReference type="EC" id="2.7.1.39"/>
    </reaction>
</comment>
<comment type="caution">
    <text evidence="16">The sequence shown here is derived from an EMBL/GenBank/DDBJ whole genome shotgun (WGS) entry which is preliminary data.</text>
</comment>
<dbReference type="EC" id="2.7.1.39" evidence="3 13"/>
<dbReference type="SUPFAM" id="SSF54211">
    <property type="entry name" value="Ribosomal protein S5 domain 2-like"/>
    <property type="match status" value="1"/>
</dbReference>
<dbReference type="Gene3D" id="3.30.70.890">
    <property type="entry name" value="GHMP kinase, C-terminal domain"/>
    <property type="match status" value="1"/>
</dbReference>
<dbReference type="InterPro" id="IPR013750">
    <property type="entry name" value="GHMP_kinase_C_dom"/>
</dbReference>
<dbReference type="InterPro" id="IPR006203">
    <property type="entry name" value="GHMP_knse_ATP-bd_CS"/>
</dbReference>
<feature type="domain" description="GHMP kinase C-terminal" evidence="15">
    <location>
        <begin position="202"/>
        <end position="267"/>
    </location>
</feature>
<evidence type="ECO:0000259" key="15">
    <source>
        <dbReference type="Pfam" id="PF08544"/>
    </source>
</evidence>